<dbReference type="InParanoid" id="A0A2P5AKT2"/>
<dbReference type="GO" id="GO:0003714">
    <property type="term" value="F:transcription corepressor activity"/>
    <property type="evidence" value="ECO:0007669"/>
    <property type="project" value="InterPro"/>
</dbReference>
<dbReference type="AlphaFoldDB" id="A0A2P5AKT2"/>
<dbReference type="Pfam" id="PF12070">
    <property type="entry name" value="SCAI"/>
    <property type="match status" value="1"/>
</dbReference>
<keyword evidence="2" id="KW-1185">Reference proteome</keyword>
<organism evidence="1 2">
    <name type="scientific">Trema orientale</name>
    <name type="common">Charcoal tree</name>
    <name type="synonym">Celtis orientalis</name>
    <dbReference type="NCBI Taxonomy" id="63057"/>
    <lineage>
        <taxon>Eukaryota</taxon>
        <taxon>Viridiplantae</taxon>
        <taxon>Streptophyta</taxon>
        <taxon>Embryophyta</taxon>
        <taxon>Tracheophyta</taxon>
        <taxon>Spermatophyta</taxon>
        <taxon>Magnoliopsida</taxon>
        <taxon>eudicotyledons</taxon>
        <taxon>Gunneridae</taxon>
        <taxon>Pentapetalae</taxon>
        <taxon>rosids</taxon>
        <taxon>fabids</taxon>
        <taxon>Rosales</taxon>
        <taxon>Cannabaceae</taxon>
        <taxon>Trema</taxon>
    </lineage>
</organism>
<gene>
    <name evidence="1" type="ORF">TorRG33x02_347920</name>
</gene>
<dbReference type="Proteomes" id="UP000237000">
    <property type="component" value="Unassembled WGS sequence"/>
</dbReference>
<feature type="non-terminal residue" evidence="1">
    <location>
        <position position="1"/>
    </location>
</feature>
<evidence type="ECO:0000313" key="2">
    <source>
        <dbReference type="Proteomes" id="UP000237000"/>
    </source>
</evidence>
<dbReference type="PANTHER" id="PTHR21243">
    <property type="entry name" value="PROTEIN SCAI"/>
    <property type="match status" value="1"/>
</dbReference>
<dbReference type="EMBL" id="JXTC01000799">
    <property type="protein sequence ID" value="PON37158.1"/>
    <property type="molecule type" value="Genomic_DNA"/>
</dbReference>
<evidence type="ECO:0000313" key="1">
    <source>
        <dbReference type="EMBL" id="PON37158.1"/>
    </source>
</evidence>
<accession>A0A2P5AKT2</accession>
<proteinExistence type="predicted"/>
<name>A0A2P5AKT2_TREOI</name>
<comment type="caution">
    <text evidence="1">The sequence shown here is derived from an EMBL/GenBank/DDBJ whole genome shotgun (WGS) entry which is preliminary data.</text>
</comment>
<sequence>INCIYPSDLVPFTRRPLFLVIDGDNNEAFGAINGAEKGETVAILLSPRTSYHCTNADSPHHSGSLFTAFLTAPLQAFCLLLGLTGSDVEMDTYFKAERLLSSSLNDWGLNLAALDSLHPVWAQILGDPFLRRLVLRFLFCRAVLTLHAPTFNKKEFIPKCVPSLPASLLPSTVTCQTLIMQIANIFGATDSFIFSEHFVLTENIHGYTDSMSSS</sequence>
<dbReference type="InterPro" id="IPR022709">
    <property type="entry name" value="SCAI"/>
</dbReference>
<dbReference type="OrthoDB" id="525027at2759"/>
<reference evidence="2" key="1">
    <citation type="submission" date="2016-06" db="EMBL/GenBank/DDBJ databases">
        <title>Parallel loss of symbiosis genes in relatives of nitrogen-fixing non-legume Parasponia.</title>
        <authorList>
            <person name="Van Velzen R."/>
            <person name="Holmer R."/>
            <person name="Bu F."/>
            <person name="Rutten L."/>
            <person name="Van Zeijl A."/>
            <person name="Liu W."/>
            <person name="Santuari L."/>
            <person name="Cao Q."/>
            <person name="Sharma T."/>
            <person name="Shen D."/>
            <person name="Roswanjaya Y."/>
            <person name="Wardhani T."/>
            <person name="Kalhor M.S."/>
            <person name="Jansen J."/>
            <person name="Van den Hoogen J."/>
            <person name="Gungor B."/>
            <person name="Hartog M."/>
            <person name="Hontelez J."/>
            <person name="Verver J."/>
            <person name="Yang W.-C."/>
            <person name="Schijlen E."/>
            <person name="Repin R."/>
            <person name="Schilthuizen M."/>
            <person name="Schranz E."/>
            <person name="Heidstra R."/>
            <person name="Miyata K."/>
            <person name="Fedorova E."/>
            <person name="Kohlen W."/>
            <person name="Bisseling T."/>
            <person name="Smit S."/>
            <person name="Geurts R."/>
        </authorList>
    </citation>
    <scope>NUCLEOTIDE SEQUENCE [LARGE SCALE GENOMIC DNA]</scope>
    <source>
        <strain evidence="2">cv. RG33-2</strain>
    </source>
</reference>
<protein>
    <submittedName>
        <fullName evidence="1">Protein SCAI</fullName>
    </submittedName>
</protein>
<dbReference type="GO" id="GO:0006351">
    <property type="term" value="P:DNA-templated transcription"/>
    <property type="evidence" value="ECO:0007669"/>
    <property type="project" value="InterPro"/>
</dbReference>